<keyword evidence="1" id="KW-0694">RNA-binding</keyword>
<dbReference type="EMBL" id="NEDP02003858">
    <property type="protein sequence ID" value="OWF47567.1"/>
    <property type="molecule type" value="Genomic_DNA"/>
</dbReference>
<feature type="domain" description="K Homology" evidence="2">
    <location>
        <begin position="454"/>
        <end position="521"/>
    </location>
</feature>
<dbReference type="SMART" id="SM00322">
    <property type="entry name" value="KH"/>
    <property type="match status" value="4"/>
</dbReference>
<dbReference type="Gene3D" id="3.30.1370.10">
    <property type="entry name" value="K Homology domain, type 1"/>
    <property type="match status" value="1"/>
</dbReference>
<protein>
    <recommendedName>
        <fullName evidence="2">K Homology domain-containing protein</fullName>
    </recommendedName>
</protein>
<comment type="caution">
    <text evidence="3">The sequence shown here is derived from an EMBL/GenBank/DDBJ whole genome shotgun (WGS) entry which is preliminary data.</text>
</comment>
<evidence type="ECO:0000313" key="4">
    <source>
        <dbReference type="Proteomes" id="UP000242188"/>
    </source>
</evidence>
<dbReference type="InterPro" id="IPR004088">
    <property type="entry name" value="KH_dom_type_1"/>
</dbReference>
<reference evidence="3 4" key="1">
    <citation type="journal article" date="2017" name="Nat. Ecol. Evol.">
        <title>Scallop genome provides insights into evolution of bilaterian karyotype and development.</title>
        <authorList>
            <person name="Wang S."/>
            <person name="Zhang J."/>
            <person name="Jiao W."/>
            <person name="Li J."/>
            <person name="Xun X."/>
            <person name="Sun Y."/>
            <person name="Guo X."/>
            <person name="Huan P."/>
            <person name="Dong B."/>
            <person name="Zhang L."/>
            <person name="Hu X."/>
            <person name="Sun X."/>
            <person name="Wang J."/>
            <person name="Zhao C."/>
            <person name="Wang Y."/>
            <person name="Wang D."/>
            <person name="Huang X."/>
            <person name="Wang R."/>
            <person name="Lv J."/>
            <person name="Li Y."/>
            <person name="Zhang Z."/>
            <person name="Liu B."/>
            <person name="Lu W."/>
            <person name="Hui Y."/>
            <person name="Liang J."/>
            <person name="Zhou Z."/>
            <person name="Hou R."/>
            <person name="Li X."/>
            <person name="Liu Y."/>
            <person name="Li H."/>
            <person name="Ning X."/>
            <person name="Lin Y."/>
            <person name="Zhao L."/>
            <person name="Xing Q."/>
            <person name="Dou J."/>
            <person name="Li Y."/>
            <person name="Mao J."/>
            <person name="Guo H."/>
            <person name="Dou H."/>
            <person name="Li T."/>
            <person name="Mu C."/>
            <person name="Jiang W."/>
            <person name="Fu Q."/>
            <person name="Fu X."/>
            <person name="Miao Y."/>
            <person name="Liu J."/>
            <person name="Yu Q."/>
            <person name="Li R."/>
            <person name="Liao H."/>
            <person name="Li X."/>
            <person name="Kong Y."/>
            <person name="Jiang Z."/>
            <person name="Chourrout D."/>
            <person name="Li R."/>
            <person name="Bao Z."/>
        </authorList>
    </citation>
    <scope>NUCLEOTIDE SEQUENCE [LARGE SCALE GENOMIC DNA]</scope>
    <source>
        <strain evidence="3 4">PY_sf001</strain>
    </source>
</reference>
<evidence type="ECO:0000313" key="3">
    <source>
        <dbReference type="EMBL" id="OWF47567.1"/>
    </source>
</evidence>
<proteinExistence type="predicted"/>
<organism evidence="3 4">
    <name type="scientific">Mizuhopecten yessoensis</name>
    <name type="common">Japanese scallop</name>
    <name type="synonym">Patinopecten yessoensis</name>
    <dbReference type="NCBI Taxonomy" id="6573"/>
    <lineage>
        <taxon>Eukaryota</taxon>
        <taxon>Metazoa</taxon>
        <taxon>Spiralia</taxon>
        <taxon>Lophotrochozoa</taxon>
        <taxon>Mollusca</taxon>
        <taxon>Bivalvia</taxon>
        <taxon>Autobranchia</taxon>
        <taxon>Pteriomorphia</taxon>
        <taxon>Pectinida</taxon>
        <taxon>Pectinoidea</taxon>
        <taxon>Pectinidae</taxon>
        <taxon>Mizuhopecten</taxon>
    </lineage>
</organism>
<evidence type="ECO:0000256" key="1">
    <source>
        <dbReference type="PROSITE-ProRule" id="PRU00117"/>
    </source>
</evidence>
<dbReference type="Pfam" id="PF00013">
    <property type="entry name" value="KH_1"/>
    <property type="match status" value="1"/>
</dbReference>
<feature type="domain" description="K Homology" evidence="2">
    <location>
        <begin position="287"/>
        <end position="360"/>
    </location>
</feature>
<evidence type="ECO:0000259" key="2">
    <source>
        <dbReference type="SMART" id="SM00322"/>
    </source>
</evidence>
<feature type="domain" description="K Homology" evidence="2">
    <location>
        <begin position="137"/>
        <end position="204"/>
    </location>
</feature>
<dbReference type="Proteomes" id="UP000242188">
    <property type="component" value="Unassembled WGS sequence"/>
</dbReference>
<gene>
    <name evidence="3" type="ORF">KP79_PYT06771</name>
</gene>
<sequence>MASHLIAREYRLITAHRKVASLFAARKAKFVFQDLGCPHRILRQCISDVPDWNHRRIVKRLPIPPTIGGSFIGVHEQNLATTLSECGFGAEISVRDNYIYISATDAEVLKDTIEKVSHKVKFLTDQSLSSLRVYEVQTDDDRFIHDTITRFVIGKQGHNLRRILSEFVPERIVTTEGWKTGFLQVYDESDIVNKAIEKEVENVKFHIRRRLFYTEVSTDDNPGMHNLICSEITDKEGDPIRIHCNKAQLYIKKTGVIVVSGFDLEMVKAAVEMTTQEVTRIKEEMADFFTEKVLMGNETDMYPMFYRKFIGREGENIERFRSEFGDRLHIHFDDVEGIYVSGADAEDVKNAAEMIAQEFKEFKTMLDSSFTGKVLTDEERRFHRMICGRIFGRAQKVEYILAEAEMDLVVKKDIEGFIQVYGSDAEVVEEITEEMTREVQNFRNGMGLGFTEKVLTNDDAVVHGKICGQILESEREHLNRLISETANCVRLLTKEVGVIHVYGDDAQVVKNTVERITQEVEKVTLIIGPD</sequence>
<dbReference type="GO" id="GO:0003723">
    <property type="term" value="F:RNA binding"/>
    <property type="evidence" value="ECO:0007669"/>
    <property type="project" value="UniProtKB-UniRule"/>
</dbReference>
<dbReference type="PROSITE" id="PS50084">
    <property type="entry name" value="KH_TYPE_1"/>
    <property type="match status" value="1"/>
</dbReference>
<keyword evidence="4" id="KW-1185">Reference proteome</keyword>
<dbReference type="OrthoDB" id="1937934at2759"/>
<dbReference type="SUPFAM" id="SSF54791">
    <property type="entry name" value="Eukaryotic type KH-domain (KH-domain type I)"/>
    <property type="match status" value="1"/>
</dbReference>
<name>A0A210QFN5_MIZYE</name>
<dbReference type="InterPro" id="IPR036612">
    <property type="entry name" value="KH_dom_type_1_sf"/>
</dbReference>
<dbReference type="InterPro" id="IPR004087">
    <property type="entry name" value="KH_dom"/>
</dbReference>
<dbReference type="AlphaFoldDB" id="A0A210QFN5"/>
<feature type="domain" description="K Homology" evidence="2">
    <location>
        <begin position="55"/>
        <end position="121"/>
    </location>
</feature>
<accession>A0A210QFN5</accession>